<organism evidence="1 2">
    <name type="scientific">Agaribacter flavus</name>
    <dbReference type="NCBI Taxonomy" id="1902781"/>
    <lineage>
        <taxon>Bacteria</taxon>
        <taxon>Pseudomonadati</taxon>
        <taxon>Pseudomonadota</taxon>
        <taxon>Gammaproteobacteria</taxon>
        <taxon>Alteromonadales</taxon>
        <taxon>Alteromonadaceae</taxon>
        <taxon>Agaribacter</taxon>
    </lineage>
</organism>
<dbReference type="SUPFAM" id="SSF48208">
    <property type="entry name" value="Six-hairpin glycosidases"/>
    <property type="match status" value="1"/>
</dbReference>
<sequence>MNRATSDSNGALHILTRPNSTPLINEPLCISVPFSCGEIYSLDRFELIDNFGRIISAYTTPLSFWKDKSIRWLLVKANFNIDNADATDIFLRKKTTAQKQIKNNWVIENEDSLCVCLPSGELNIETSQLFKLEYQPANLTAELVSTFHAALQIGKVSTTYELEFSSNETPYSCQIIQSANVSDESKIIGKISLSYDILWEQQILNLRLKLQNTQAQVAQGGKWDLGNENSLFLASMALEIDFPADYKASCYLRDGNCYSDQIIPIDDSEFTLTQHSSGGKNWQSAVHKTCENEVELHYKGAKLRLNESESFLERAQPTIQLVNEKHGISLKPKYFWQKFPNTISLKNGRLTVEHCNTETKSPLELQPGESKSHDYRFCFADSKIDLAQNSQAVSSASEFSIPPARLDKALSIPWFSSCLTNDVLQKTVDLGLHGDSSFFSKREIVDEYGWRNFGDLYADHEADNYQGDDVFVSHYNNQYDPLLGFLKQWLISGNPKWRELADDLYDHTINIDIYRTDNDKPEYNNGLFWHTDHYVQAETASHRTYSQHQASNVYMDHAGGGGPGSHHCYSSGLCLYYFLTGDEYAYETVIKMAQWMRYIYEGDGTILGKFLQLKNANQLTIPFTSKLLLGFGTGIVRNPVTNKYPLDRGTGNYVNTLLDAYELTQDTGYLADAEKVILNTIDKNDDIAKRNFSDIENTWFYTVFLQSVAKYIHIIATFKLERMACQSAFAALMHYIDYIYLYEKPALDSAEILEYPNDTWTAQDIRKVQLLCIGSLLTEGEKKEKYILKAQALNQWICNKLEKSHEQSYTRILALTMQNYGGIALIQAGKYRLDLQKASEEGVIHHVYPTFYQRIRRFISNYSIVRERRLLLTRIPKLQKLLGKP</sequence>
<gene>
    <name evidence="1" type="ORF">ACFOHL_10190</name>
</gene>
<evidence type="ECO:0000313" key="1">
    <source>
        <dbReference type="EMBL" id="MFC3121990.1"/>
    </source>
</evidence>
<proteinExistence type="predicted"/>
<comment type="caution">
    <text evidence="1">The sequence shown here is derived from an EMBL/GenBank/DDBJ whole genome shotgun (WGS) entry which is preliminary data.</text>
</comment>
<evidence type="ECO:0000313" key="2">
    <source>
        <dbReference type="Proteomes" id="UP001595478"/>
    </source>
</evidence>
<reference evidence="2" key="1">
    <citation type="journal article" date="2019" name="Int. J. Syst. Evol. Microbiol.">
        <title>The Global Catalogue of Microorganisms (GCM) 10K type strain sequencing project: providing services to taxonomists for standard genome sequencing and annotation.</title>
        <authorList>
            <consortium name="The Broad Institute Genomics Platform"/>
            <consortium name="The Broad Institute Genome Sequencing Center for Infectious Disease"/>
            <person name="Wu L."/>
            <person name="Ma J."/>
        </authorList>
    </citation>
    <scope>NUCLEOTIDE SEQUENCE [LARGE SCALE GENOMIC DNA]</scope>
    <source>
        <strain evidence="2">KCTC 52473</strain>
    </source>
</reference>
<accession>A0ABV7FTF2</accession>
<dbReference type="RefSeq" id="WP_376920116.1">
    <property type="nucleotide sequence ID" value="NZ_JBHRSW010000015.1"/>
</dbReference>
<protein>
    <submittedName>
        <fullName evidence="1">Uncharacterized protein</fullName>
    </submittedName>
</protein>
<keyword evidence="2" id="KW-1185">Reference proteome</keyword>
<name>A0ABV7FTF2_9ALTE</name>
<dbReference type="EMBL" id="JBHRSW010000015">
    <property type="protein sequence ID" value="MFC3121990.1"/>
    <property type="molecule type" value="Genomic_DNA"/>
</dbReference>
<dbReference type="Proteomes" id="UP001595478">
    <property type="component" value="Unassembled WGS sequence"/>
</dbReference>
<dbReference type="InterPro" id="IPR008928">
    <property type="entry name" value="6-hairpin_glycosidase_sf"/>
</dbReference>